<protein>
    <submittedName>
        <fullName evidence="1">Uncharacterized protein</fullName>
    </submittedName>
</protein>
<organism evidence="1 2">
    <name type="scientific">Adineta steineri</name>
    <dbReference type="NCBI Taxonomy" id="433720"/>
    <lineage>
        <taxon>Eukaryota</taxon>
        <taxon>Metazoa</taxon>
        <taxon>Spiralia</taxon>
        <taxon>Gnathifera</taxon>
        <taxon>Rotifera</taxon>
        <taxon>Eurotatoria</taxon>
        <taxon>Bdelloidea</taxon>
        <taxon>Adinetida</taxon>
        <taxon>Adinetidae</taxon>
        <taxon>Adineta</taxon>
    </lineage>
</organism>
<evidence type="ECO:0000313" key="1">
    <source>
        <dbReference type="EMBL" id="CAF4407758.1"/>
    </source>
</evidence>
<dbReference type="AlphaFoldDB" id="A0A820PLD5"/>
<proteinExistence type="predicted"/>
<feature type="non-terminal residue" evidence="1">
    <location>
        <position position="1"/>
    </location>
</feature>
<comment type="caution">
    <text evidence="1">The sequence shown here is derived from an EMBL/GenBank/DDBJ whole genome shotgun (WGS) entry which is preliminary data.</text>
</comment>
<dbReference type="Proteomes" id="UP000663881">
    <property type="component" value="Unassembled WGS sequence"/>
</dbReference>
<gene>
    <name evidence="1" type="ORF">OKA104_LOCUS51764</name>
</gene>
<evidence type="ECO:0000313" key="2">
    <source>
        <dbReference type="Proteomes" id="UP000663881"/>
    </source>
</evidence>
<accession>A0A820PLD5</accession>
<name>A0A820PLD5_9BILA</name>
<reference evidence="1" key="1">
    <citation type="submission" date="2021-02" db="EMBL/GenBank/DDBJ databases">
        <authorList>
            <person name="Nowell W R."/>
        </authorList>
    </citation>
    <scope>NUCLEOTIDE SEQUENCE</scope>
</reference>
<dbReference type="EMBL" id="CAJOAY010028703">
    <property type="protein sequence ID" value="CAF4407758.1"/>
    <property type="molecule type" value="Genomic_DNA"/>
</dbReference>
<sequence>DDASFAPFVNKIDGQQTQKAPVATYVIQISSMLPSATIPTYARDMVTQMRRIQPRGPYQLVAMRNKQEEVIAREMIRQLKDHLVINDVQLLLLDD</sequence>